<evidence type="ECO:0000256" key="1">
    <source>
        <dbReference type="SAM" id="MobiDB-lite"/>
    </source>
</evidence>
<evidence type="ECO:0000313" key="3">
    <source>
        <dbReference type="EMBL" id="KOB85587.1"/>
    </source>
</evidence>
<dbReference type="EMBL" id="DS016155">
    <property type="protein sequence ID" value="KOB85587.1"/>
    <property type="molecule type" value="Genomic_DNA"/>
</dbReference>
<organism evidence="3 4">
    <name type="scientific">Plasmodium falciparum (isolate Dd2)</name>
    <dbReference type="NCBI Taxonomy" id="57267"/>
    <lineage>
        <taxon>Eukaryota</taxon>
        <taxon>Sar</taxon>
        <taxon>Alveolata</taxon>
        <taxon>Apicomplexa</taxon>
        <taxon>Aconoidasida</taxon>
        <taxon>Haemosporida</taxon>
        <taxon>Plasmodiidae</taxon>
        <taxon>Plasmodium</taxon>
        <taxon>Plasmodium (Laverania)</taxon>
    </lineage>
</organism>
<sequence>MYDKINIQNENHNNDIVYNNNNNINRINKKNHNFKEILKKDYHIKNYPSDEYYSNVHKPSLHIHNLSYHSSDVSKNSGSSNDSYSYTDSGKEMNRFSTINFFSDKSNIYKYTYKYSKKQIEILKILCIFINYTPVSFILMKKINIKIVHLLKSFLFDITLNIYNNELLYFLKIFFFFYDNEVYNKYNDLLSYYYVLVNMFFIDMGNDSMDYDKTYDTTNYYNESNKNDSNKNESNKNDSNYINNNIDEGEKINYHIQNYNMDTFNTHNNSNNNSESDIFTFLNIYNNIFHFFFFLPTNYFTLNNFVDKYFSTLDEEGNIEQMSNTPMFTNHDEKCVKNKIDDINGINCVDHTNLTNHINKSHIINNSNSIYNFNSSLYPFYRFNNDNNKNAKEMYCQPFHVILYKKLRQNIKCPDKNKDLKSDDIISDDIISDDIISDDIISDNKKNDDIKNAISTRKDFAKFSKKFIQNIINVLIDNKLKVLFNSFLLLSSEYNSFTNYINIDNNKISNNYQYIVYALKDINKMNILRINNHFQYINYNNITDTKYIKLFKNFILLLHNIISIIYSYNNELIYFFFNFVFDINNEQTKLLSNGGKDDNNEQPLNYIKNHDIFYDEQNDTCYKNVYPFDHSTNKNISIKNDYNDKNDDDDDDNNDHNNNDHNNNNNTGYCSTSNKYHKQNDKKIYNILNYQLNEGNKCTHMENIKEIPSISKDINNYIKMDQKYDNDQNTTNNLYDIENKLSYNMQESSSSNIFLTSYQINEFIDIIYEICIYSKKKDIRDYYIGYIIENVRNKLSNLLNNIKNINIINEQINILSHIKMFSRIMLFLFFVKKKYIILYEQCLYNNLHFLYEHHFYPSFFNQEKGSIFL</sequence>
<gene>
    <name evidence="3" type="ORF">PFDG_00935</name>
</gene>
<dbReference type="PANTHER" id="PTHR31802">
    <property type="entry name" value="32 KDA HEAT SHOCK PROTEIN-RELATED"/>
    <property type="match status" value="1"/>
</dbReference>
<evidence type="ECO:0000313" key="4">
    <source>
        <dbReference type="Proteomes" id="UP000054282"/>
    </source>
</evidence>
<feature type="region of interest" description="Disordered" evidence="1">
    <location>
        <begin position="637"/>
        <end position="673"/>
    </location>
</feature>
<dbReference type="Proteomes" id="UP000054282">
    <property type="component" value="Unassembled WGS sequence"/>
</dbReference>
<feature type="transmembrane region" description="Helical" evidence="2">
    <location>
        <begin position="122"/>
        <end position="140"/>
    </location>
</feature>
<reference evidence="4" key="1">
    <citation type="submission" date="2006-09" db="EMBL/GenBank/DDBJ databases">
        <title>Annotation of Plasmodium falciparum Dd2.</title>
        <authorList>
            <consortium name="The Broad Institute Genome Sequencing Platform"/>
            <person name="Volkman S.K."/>
            <person name="Neafsey D.E."/>
            <person name="Dash A.P."/>
            <person name="Chitnis C.E."/>
            <person name="Hartl D.L."/>
            <person name="Young S.K."/>
            <person name="Zeng Q."/>
            <person name="Koehrsen M."/>
            <person name="Alvarado L."/>
            <person name="Berlin A."/>
            <person name="Borenstein D."/>
            <person name="Chapman S.B."/>
            <person name="Chen Z."/>
            <person name="Engels R."/>
            <person name="Freedman E."/>
            <person name="Gellesch M."/>
            <person name="Goldberg J."/>
            <person name="Griggs A."/>
            <person name="Gujja S."/>
            <person name="Heilman E.R."/>
            <person name="Heiman D.I."/>
            <person name="Howarth C."/>
            <person name="Jen D."/>
            <person name="Larson L."/>
            <person name="Mehta T."/>
            <person name="Neiman D."/>
            <person name="Park D."/>
            <person name="Pearson M."/>
            <person name="Roberts A."/>
            <person name="Saif S."/>
            <person name="Shea T."/>
            <person name="Shenoy N."/>
            <person name="Sisk P."/>
            <person name="Stolte C."/>
            <person name="Sykes S."/>
            <person name="Walk T."/>
            <person name="White J."/>
            <person name="Yandava C."/>
            <person name="Haas B."/>
            <person name="Henn M.R."/>
            <person name="Nusbaum C."/>
            <person name="Birren B."/>
        </authorList>
    </citation>
    <scope>NUCLEOTIDE SEQUENCE [LARGE SCALE GENOMIC DNA]</scope>
</reference>
<dbReference type="AlphaFoldDB" id="A0A0L7LYB3"/>
<keyword evidence="2" id="KW-0472">Membrane</keyword>
<keyword evidence="2" id="KW-1133">Transmembrane helix</keyword>
<protein>
    <submittedName>
        <fullName evidence="3">Uncharacterized protein</fullName>
    </submittedName>
</protein>
<reference evidence="4" key="2">
    <citation type="submission" date="2006-09" db="EMBL/GenBank/DDBJ databases">
        <title>The genome sequence of Plasmodium falciparum Dd2.</title>
        <authorList>
            <consortium name="The Broad Institute Genome Sequencing Platform"/>
            <person name="Birren B."/>
            <person name="Lander E."/>
            <person name="Galagan J."/>
            <person name="Nusbaum C."/>
            <person name="Devon K."/>
            <person name="Henn M."/>
            <person name="Jaffe D."/>
            <person name="Butler J."/>
            <person name="Alvarez P."/>
            <person name="Gnerre S."/>
            <person name="Grabherr M."/>
            <person name="Kleber M."/>
            <person name="Mauceli E."/>
            <person name="Brockman W."/>
            <person name="MacCallum I.A."/>
            <person name="Rounsley S."/>
            <person name="Young S."/>
            <person name="LaButti K."/>
            <person name="Pushparaj V."/>
            <person name="DeCaprio D."/>
            <person name="Crawford M."/>
            <person name="Koehrsen M."/>
            <person name="Engels R."/>
            <person name="Montgomery P."/>
            <person name="Pearson M."/>
            <person name="Howarth C."/>
            <person name="Larson L."/>
            <person name="Luoma S."/>
            <person name="White J."/>
            <person name="Kodira C."/>
            <person name="Zeng Q."/>
            <person name="O'Leary S."/>
            <person name="Yandava C."/>
            <person name="Alvarado L."/>
            <person name="Wirth D."/>
            <person name="Volkman S."/>
            <person name="Hartl D."/>
        </authorList>
    </citation>
    <scope>NUCLEOTIDE SEQUENCE [LARGE SCALE GENOMIC DNA]</scope>
</reference>
<dbReference type="OrthoDB" id="428850at2759"/>
<name>A0A0L7LYB3_PLAF4</name>
<keyword evidence="2" id="KW-0812">Transmembrane</keyword>
<accession>A0A0L7LYB3</accession>
<feature type="compositionally biased region" description="Basic and acidic residues" evidence="1">
    <location>
        <begin position="225"/>
        <end position="236"/>
    </location>
</feature>
<proteinExistence type="predicted"/>
<feature type="region of interest" description="Disordered" evidence="1">
    <location>
        <begin position="222"/>
        <end position="242"/>
    </location>
</feature>
<evidence type="ECO:0000256" key="2">
    <source>
        <dbReference type="SAM" id="Phobius"/>
    </source>
</evidence>
<dbReference type="KEGG" id="pfd:PFDG_00935"/>